<dbReference type="InterPro" id="IPR007318">
    <property type="entry name" value="Phopholipid_MeTrfase"/>
</dbReference>
<keyword evidence="3 5" id="KW-1133">Transmembrane helix</keyword>
<keyword evidence="7" id="KW-1185">Reference proteome</keyword>
<evidence type="ECO:0000256" key="3">
    <source>
        <dbReference type="ARBA" id="ARBA00022989"/>
    </source>
</evidence>
<feature type="transmembrane region" description="Helical" evidence="5">
    <location>
        <begin position="36"/>
        <end position="60"/>
    </location>
</feature>
<evidence type="ECO:0000256" key="5">
    <source>
        <dbReference type="SAM" id="Phobius"/>
    </source>
</evidence>
<feature type="transmembrane region" description="Helical" evidence="5">
    <location>
        <begin position="12"/>
        <end position="29"/>
    </location>
</feature>
<name>A0A316GHY2_9RHOB</name>
<reference evidence="6 7" key="1">
    <citation type="submission" date="2018-05" db="EMBL/GenBank/DDBJ databases">
        <title>Genomic Encyclopedia of Type Strains, Phase IV (KMG-IV): sequencing the most valuable type-strain genomes for metagenomic binning, comparative biology and taxonomic classification.</title>
        <authorList>
            <person name="Goeker M."/>
        </authorList>
    </citation>
    <scope>NUCLEOTIDE SEQUENCE [LARGE SCALE GENOMIC DNA]</scope>
    <source>
        <strain evidence="6 7">DSM 16097</strain>
    </source>
</reference>
<keyword evidence="4 5" id="KW-0472">Membrane</keyword>
<protein>
    <submittedName>
        <fullName evidence="6">Protein-S-isoprenylcysteine O-methyltransferase Ste14</fullName>
    </submittedName>
</protein>
<dbReference type="Proteomes" id="UP000245708">
    <property type="component" value="Unassembled WGS sequence"/>
</dbReference>
<proteinExistence type="predicted"/>
<keyword evidence="6" id="KW-0808">Transferase</keyword>
<dbReference type="GO" id="GO:0008168">
    <property type="term" value="F:methyltransferase activity"/>
    <property type="evidence" value="ECO:0007669"/>
    <property type="project" value="UniProtKB-KW"/>
</dbReference>
<dbReference type="GO" id="GO:0012505">
    <property type="term" value="C:endomembrane system"/>
    <property type="evidence" value="ECO:0007669"/>
    <property type="project" value="UniProtKB-SubCell"/>
</dbReference>
<dbReference type="RefSeq" id="WP_109667706.1">
    <property type="nucleotide sequence ID" value="NZ_QGGW01000004.1"/>
</dbReference>
<gene>
    <name evidence="6" type="ORF">C7455_10486</name>
</gene>
<feature type="transmembrane region" description="Helical" evidence="5">
    <location>
        <begin position="88"/>
        <end position="119"/>
    </location>
</feature>
<evidence type="ECO:0000256" key="2">
    <source>
        <dbReference type="ARBA" id="ARBA00022692"/>
    </source>
</evidence>
<evidence type="ECO:0000313" key="7">
    <source>
        <dbReference type="Proteomes" id="UP000245708"/>
    </source>
</evidence>
<keyword evidence="2 5" id="KW-0812">Transmembrane</keyword>
<evidence type="ECO:0000256" key="1">
    <source>
        <dbReference type="ARBA" id="ARBA00004127"/>
    </source>
</evidence>
<comment type="caution">
    <text evidence="6">The sequence shown here is derived from an EMBL/GenBank/DDBJ whole genome shotgun (WGS) entry which is preliminary data.</text>
</comment>
<dbReference type="Pfam" id="PF04191">
    <property type="entry name" value="PEMT"/>
    <property type="match status" value="1"/>
</dbReference>
<dbReference type="GO" id="GO:0032259">
    <property type="term" value="P:methylation"/>
    <property type="evidence" value="ECO:0007669"/>
    <property type="project" value="UniProtKB-KW"/>
</dbReference>
<keyword evidence="6" id="KW-0489">Methyltransferase</keyword>
<dbReference type="OrthoDB" id="9811969at2"/>
<sequence>MLKGFPDLPPLWFLLALGLVWVLGSYLPLVRLFGPVFQAAGILLTLTGLGLIGWAALWFWRKRTTIEPHHAPTSLIVEGPYRLSRNPIYLGLLAIVAGAVLWQGAASAVPVPFAFAAILSRRFIEPEEAALRRAFGPEAERYLTATRRWL</sequence>
<dbReference type="EMBL" id="QGGW01000004">
    <property type="protein sequence ID" value="PWK60450.1"/>
    <property type="molecule type" value="Genomic_DNA"/>
</dbReference>
<evidence type="ECO:0000313" key="6">
    <source>
        <dbReference type="EMBL" id="PWK60450.1"/>
    </source>
</evidence>
<organism evidence="6 7">
    <name type="scientific">Roseicyclus mahoneyensis</name>
    <dbReference type="NCBI Taxonomy" id="164332"/>
    <lineage>
        <taxon>Bacteria</taxon>
        <taxon>Pseudomonadati</taxon>
        <taxon>Pseudomonadota</taxon>
        <taxon>Alphaproteobacteria</taxon>
        <taxon>Rhodobacterales</taxon>
        <taxon>Roseobacteraceae</taxon>
        <taxon>Roseicyclus</taxon>
    </lineage>
</organism>
<evidence type="ECO:0000256" key="4">
    <source>
        <dbReference type="ARBA" id="ARBA00023136"/>
    </source>
</evidence>
<dbReference type="AlphaFoldDB" id="A0A316GHY2"/>
<accession>A0A316GHY2</accession>
<comment type="subcellular location">
    <subcellularLocation>
        <location evidence="1">Endomembrane system</location>
        <topology evidence="1">Multi-pass membrane protein</topology>
    </subcellularLocation>
</comment>
<dbReference type="Gene3D" id="1.20.120.1630">
    <property type="match status" value="1"/>
</dbReference>